<gene>
    <name evidence="1" type="ORF">J2S25_001642</name>
</gene>
<reference evidence="1 2" key="1">
    <citation type="submission" date="2023-07" db="EMBL/GenBank/DDBJ databases">
        <title>Genomic Encyclopedia of Type Strains, Phase IV (KMG-IV): sequencing the most valuable type-strain genomes for metagenomic binning, comparative biology and taxonomic classification.</title>
        <authorList>
            <person name="Goeker M."/>
        </authorList>
    </citation>
    <scope>NUCLEOTIDE SEQUENCE [LARGE SCALE GENOMIC DNA]</scope>
    <source>
        <strain evidence="1 2">DSM 19598</strain>
    </source>
</reference>
<proteinExistence type="predicted"/>
<dbReference type="Proteomes" id="UP001242313">
    <property type="component" value="Unassembled WGS sequence"/>
</dbReference>
<organism evidence="1 2">
    <name type="scientific">Mesobacillus stamsii</name>
    <dbReference type="NCBI Taxonomy" id="225347"/>
    <lineage>
        <taxon>Bacteria</taxon>
        <taxon>Bacillati</taxon>
        <taxon>Bacillota</taxon>
        <taxon>Bacilli</taxon>
        <taxon>Bacillales</taxon>
        <taxon>Bacillaceae</taxon>
        <taxon>Mesobacillus</taxon>
    </lineage>
</organism>
<comment type="caution">
    <text evidence="1">The sequence shown here is derived from an EMBL/GenBank/DDBJ whole genome shotgun (WGS) entry which is preliminary data.</text>
</comment>
<evidence type="ECO:0000313" key="1">
    <source>
        <dbReference type="EMBL" id="MDQ0413439.1"/>
    </source>
</evidence>
<protein>
    <submittedName>
        <fullName evidence="1">Uncharacterized protein</fullName>
    </submittedName>
</protein>
<accession>A0ABU0FVP3</accession>
<keyword evidence="2" id="KW-1185">Reference proteome</keyword>
<evidence type="ECO:0000313" key="2">
    <source>
        <dbReference type="Proteomes" id="UP001242313"/>
    </source>
</evidence>
<sequence length="36" mass="4000">MSGSLAIERYPYVGKSILIRAPFRTKDTLMQANLSA</sequence>
<name>A0ABU0FVP3_9BACI</name>
<dbReference type="EMBL" id="JAUSUN010000007">
    <property type="protein sequence ID" value="MDQ0413439.1"/>
    <property type="molecule type" value="Genomic_DNA"/>
</dbReference>